<sequence length="85" mass="9372">MTVYIAWSSVDLPTDEPGPWREVRPAAPGLGFVDSDDTLSRVFHELKWSLPDDASLVVAPLAAAPKLKYLRPGTQTWLRARLPSA</sequence>
<dbReference type="EMBL" id="CP075371">
    <property type="protein sequence ID" value="QVT79389.1"/>
    <property type="molecule type" value="Genomic_DNA"/>
</dbReference>
<organism evidence="1 2">
    <name type="scientific">Nocardioides aquaticus</name>
    <dbReference type="NCBI Taxonomy" id="160826"/>
    <lineage>
        <taxon>Bacteria</taxon>
        <taxon>Bacillati</taxon>
        <taxon>Actinomycetota</taxon>
        <taxon>Actinomycetes</taxon>
        <taxon>Propionibacteriales</taxon>
        <taxon>Nocardioidaceae</taxon>
        <taxon>Nocardioides</taxon>
    </lineage>
</organism>
<keyword evidence="2" id="KW-1185">Reference proteome</keyword>
<dbReference type="Proteomes" id="UP000679307">
    <property type="component" value="Chromosome"/>
</dbReference>
<gene>
    <name evidence="1" type="ORF">ENKNEFLB_01770</name>
</gene>
<evidence type="ECO:0000313" key="1">
    <source>
        <dbReference type="EMBL" id="QVT79389.1"/>
    </source>
</evidence>
<name>A0ABX8EFU6_9ACTN</name>
<evidence type="ECO:0000313" key="2">
    <source>
        <dbReference type="Proteomes" id="UP000679307"/>
    </source>
</evidence>
<dbReference type="RefSeq" id="WP_214058856.1">
    <property type="nucleotide sequence ID" value="NZ_BAAAHS010000191.1"/>
</dbReference>
<protein>
    <submittedName>
        <fullName evidence="1">Uncharacterized protein</fullName>
    </submittedName>
</protein>
<accession>A0ABX8EFU6</accession>
<proteinExistence type="predicted"/>
<reference evidence="1 2" key="1">
    <citation type="submission" date="2021-05" db="EMBL/GenBank/DDBJ databases">
        <title>Complete genome of Nocardioides aquaticus KCTC 9944T isolated from meromictic and hypersaline Ekho Lake, Antarctica.</title>
        <authorList>
            <person name="Hwang K."/>
            <person name="Kim K.M."/>
            <person name="Choe H."/>
        </authorList>
    </citation>
    <scope>NUCLEOTIDE SEQUENCE [LARGE SCALE GENOMIC DNA]</scope>
    <source>
        <strain evidence="1 2">KCTC 9944</strain>
    </source>
</reference>